<dbReference type="EMBL" id="CAJVPM010002366">
    <property type="protein sequence ID" value="CAG8485278.1"/>
    <property type="molecule type" value="Genomic_DNA"/>
</dbReference>
<accession>A0ACA9KP98</accession>
<proteinExistence type="predicted"/>
<evidence type="ECO:0000313" key="1">
    <source>
        <dbReference type="EMBL" id="CAG8485278.1"/>
    </source>
</evidence>
<sequence>MKSLLYLAFVIWSYSRKIQTETHDERFNDEEATPSYGSIQIETHGELLNDEEATHSYSSIQN</sequence>
<name>A0ACA9KP98_9GLOM</name>
<reference evidence="1" key="1">
    <citation type="submission" date="2021-06" db="EMBL/GenBank/DDBJ databases">
        <authorList>
            <person name="Kallberg Y."/>
            <person name="Tangrot J."/>
            <person name="Rosling A."/>
        </authorList>
    </citation>
    <scope>NUCLEOTIDE SEQUENCE</scope>
    <source>
        <strain evidence="1">AU212A</strain>
    </source>
</reference>
<gene>
    <name evidence="1" type="ORF">SCALOS_LOCUS2605</name>
</gene>
<comment type="caution">
    <text evidence="1">The sequence shown here is derived from an EMBL/GenBank/DDBJ whole genome shotgun (WGS) entry which is preliminary data.</text>
</comment>
<protein>
    <submittedName>
        <fullName evidence="1">6814_t:CDS:1</fullName>
    </submittedName>
</protein>
<evidence type="ECO:0000313" key="2">
    <source>
        <dbReference type="Proteomes" id="UP000789860"/>
    </source>
</evidence>
<keyword evidence="2" id="KW-1185">Reference proteome</keyword>
<dbReference type="Proteomes" id="UP000789860">
    <property type="component" value="Unassembled WGS sequence"/>
</dbReference>
<organism evidence="1 2">
    <name type="scientific">Scutellospora calospora</name>
    <dbReference type="NCBI Taxonomy" id="85575"/>
    <lineage>
        <taxon>Eukaryota</taxon>
        <taxon>Fungi</taxon>
        <taxon>Fungi incertae sedis</taxon>
        <taxon>Mucoromycota</taxon>
        <taxon>Glomeromycotina</taxon>
        <taxon>Glomeromycetes</taxon>
        <taxon>Diversisporales</taxon>
        <taxon>Gigasporaceae</taxon>
        <taxon>Scutellospora</taxon>
    </lineage>
</organism>